<keyword evidence="8" id="KW-0408">Iron</keyword>
<evidence type="ECO:0000259" key="14">
    <source>
        <dbReference type="Pfam" id="PF00487"/>
    </source>
</evidence>
<dbReference type="RefSeq" id="WP_135766648.1">
    <property type="nucleotide sequence ID" value="NZ_RQET01000002.1"/>
</dbReference>
<dbReference type="OrthoDB" id="19906at2"/>
<evidence type="ECO:0000256" key="2">
    <source>
        <dbReference type="ARBA" id="ARBA00008749"/>
    </source>
</evidence>
<evidence type="ECO:0000256" key="7">
    <source>
        <dbReference type="ARBA" id="ARBA00023002"/>
    </source>
</evidence>
<keyword evidence="4 13" id="KW-0812">Transmembrane</keyword>
<protein>
    <submittedName>
        <fullName evidence="15">Acyl-CoA desaturase</fullName>
    </submittedName>
</protein>
<evidence type="ECO:0000313" key="15">
    <source>
        <dbReference type="EMBL" id="TGK13138.1"/>
    </source>
</evidence>
<keyword evidence="5" id="KW-0276">Fatty acid metabolism</keyword>
<dbReference type="Pfam" id="PF00487">
    <property type="entry name" value="FA_desaturase"/>
    <property type="match status" value="1"/>
</dbReference>
<dbReference type="PANTHER" id="PTHR11351:SF31">
    <property type="entry name" value="DESATURASE 1, ISOFORM A-RELATED"/>
    <property type="match status" value="1"/>
</dbReference>
<evidence type="ECO:0000256" key="9">
    <source>
        <dbReference type="ARBA" id="ARBA00023098"/>
    </source>
</evidence>
<evidence type="ECO:0000256" key="4">
    <source>
        <dbReference type="ARBA" id="ARBA00022692"/>
    </source>
</evidence>
<sequence length="361" mass="42397">MEQTKKIAWKTSIFLILTPIVGIVGTAALILTRGIPTYTWMTFFFMVGATGLSITAGYHRLFSHRAYKAALPVRLFYLLFGAAAFQQSVIEWSSDHRIHHRYVDKDEDPYSITKGFWHAHIFWLFKDRSYREPTNVNDLWEDKLVKFQHDYYYPVAIFMGFLFPMLVCGLWGDWLGGLLVAGSLRIAVNHHFTFFINSLAHYKGAQPYSDKHTAKDNWFIALFTFGEGYHNYHHEFQADYRNGIRWHDYDPTKWMIDIFHVFGLAKDLKMIPEEQILRKKMIMDEKRLRKKLETQARTLNQGFEERLVSLRQLVQERQEKLLALKAEELEVDKKAVKDAKQDFKVALKTWQRFVSGDLAPA</sequence>
<evidence type="ECO:0000256" key="10">
    <source>
        <dbReference type="ARBA" id="ARBA00023136"/>
    </source>
</evidence>
<evidence type="ECO:0000256" key="13">
    <source>
        <dbReference type="SAM" id="Phobius"/>
    </source>
</evidence>
<dbReference type="Proteomes" id="UP000298458">
    <property type="component" value="Unassembled WGS sequence"/>
</dbReference>
<evidence type="ECO:0000256" key="6">
    <source>
        <dbReference type="ARBA" id="ARBA00022989"/>
    </source>
</evidence>
<dbReference type="GO" id="GO:0016020">
    <property type="term" value="C:membrane"/>
    <property type="evidence" value="ECO:0007669"/>
    <property type="project" value="UniProtKB-SubCell"/>
</dbReference>
<comment type="caution">
    <text evidence="15">The sequence shown here is derived from an EMBL/GenBank/DDBJ whole genome shotgun (WGS) entry which is preliminary data.</text>
</comment>
<evidence type="ECO:0000256" key="3">
    <source>
        <dbReference type="ARBA" id="ARBA00022516"/>
    </source>
</evidence>
<keyword evidence="16" id="KW-1185">Reference proteome</keyword>
<evidence type="ECO:0000256" key="5">
    <source>
        <dbReference type="ARBA" id="ARBA00022832"/>
    </source>
</evidence>
<name>A0A4R9GKX2_9LEPT</name>
<keyword evidence="11" id="KW-0275">Fatty acid biosynthesis</keyword>
<dbReference type="CDD" id="cd03505">
    <property type="entry name" value="Delta9-FADS-like"/>
    <property type="match status" value="1"/>
</dbReference>
<keyword evidence="3" id="KW-0444">Lipid biosynthesis</keyword>
<feature type="transmembrane region" description="Helical" evidence="13">
    <location>
        <begin position="38"/>
        <end position="59"/>
    </location>
</feature>
<dbReference type="InterPro" id="IPR005804">
    <property type="entry name" value="FA_desaturase_dom"/>
</dbReference>
<gene>
    <name evidence="15" type="ORF">EHO60_02760</name>
</gene>
<feature type="transmembrane region" description="Helical" evidence="13">
    <location>
        <begin position="151"/>
        <end position="175"/>
    </location>
</feature>
<feature type="transmembrane region" description="Helical" evidence="13">
    <location>
        <begin position="12"/>
        <end position="32"/>
    </location>
</feature>
<dbReference type="GO" id="GO:0016717">
    <property type="term" value="F:oxidoreductase activity, acting on paired donors, with oxidation of a pair of donors resulting in the reduction of molecular oxygen to two molecules of water"/>
    <property type="evidence" value="ECO:0007669"/>
    <property type="project" value="InterPro"/>
</dbReference>
<accession>A0A4R9GKX2</accession>
<reference evidence="15" key="1">
    <citation type="journal article" date="2019" name="PLoS Negl. Trop. Dis.">
        <title>Revisiting the worldwide diversity of Leptospira species in the environment.</title>
        <authorList>
            <person name="Vincent A.T."/>
            <person name="Schiettekatte O."/>
            <person name="Bourhy P."/>
            <person name="Veyrier F.J."/>
            <person name="Picardeau M."/>
        </authorList>
    </citation>
    <scope>NUCLEOTIDE SEQUENCE [LARGE SCALE GENOMIC DNA]</scope>
    <source>
        <strain evidence="15">SSW15</strain>
    </source>
</reference>
<evidence type="ECO:0000256" key="8">
    <source>
        <dbReference type="ARBA" id="ARBA00023004"/>
    </source>
</evidence>
<keyword evidence="7" id="KW-0560">Oxidoreductase</keyword>
<feature type="coiled-coil region" evidence="12">
    <location>
        <begin position="300"/>
        <end position="330"/>
    </location>
</feature>
<evidence type="ECO:0000256" key="1">
    <source>
        <dbReference type="ARBA" id="ARBA00004141"/>
    </source>
</evidence>
<dbReference type="InterPro" id="IPR015876">
    <property type="entry name" value="Acyl-CoA_DS"/>
</dbReference>
<evidence type="ECO:0000256" key="12">
    <source>
        <dbReference type="SAM" id="Coils"/>
    </source>
</evidence>
<evidence type="ECO:0000313" key="16">
    <source>
        <dbReference type="Proteomes" id="UP000298458"/>
    </source>
</evidence>
<comment type="similarity">
    <text evidence="2">Belongs to the fatty acid desaturase type 2 family.</text>
</comment>
<comment type="subcellular location">
    <subcellularLocation>
        <location evidence="1">Membrane</location>
        <topology evidence="1">Multi-pass membrane protein</topology>
    </subcellularLocation>
</comment>
<dbReference type="PRINTS" id="PR00075">
    <property type="entry name" value="FACDDSATRASE"/>
</dbReference>
<dbReference type="AlphaFoldDB" id="A0A4R9GKX2"/>
<keyword evidence="10 13" id="KW-0472">Membrane</keyword>
<dbReference type="EMBL" id="RQET01000002">
    <property type="protein sequence ID" value="TGK13138.1"/>
    <property type="molecule type" value="Genomic_DNA"/>
</dbReference>
<organism evidence="15 16">
    <name type="scientific">Leptospira fletcheri</name>
    <dbReference type="NCBI Taxonomy" id="2484981"/>
    <lineage>
        <taxon>Bacteria</taxon>
        <taxon>Pseudomonadati</taxon>
        <taxon>Spirochaetota</taxon>
        <taxon>Spirochaetia</taxon>
        <taxon>Leptospirales</taxon>
        <taxon>Leptospiraceae</taxon>
        <taxon>Leptospira</taxon>
    </lineage>
</organism>
<feature type="domain" description="Fatty acid desaturase" evidence="14">
    <location>
        <begin position="39"/>
        <end position="254"/>
    </location>
</feature>
<keyword evidence="9" id="KW-0443">Lipid metabolism</keyword>
<evidence type="ECO:0000256" key="11">
    <source>
        <dbReference type="ARBA" id="ARBA00023160"/>
    </source>
</evidence>
<dbReference type="GO" id="GO:0006633">
    <property type="term" value="P:fatty acid biosynthetic process"/>
    <property type="evidence" value="ECO:0007669"/>
    <property type="project" value="UniProtKB-KW"/>
</dbReference>
<keyword evidence="6 13" id="KW-1133">Transmembrane helix</keyword>
<dbReference type="PANTHER" id="PTHR11351">
    <property type="entry name" value="ACYL-COA DESATURASE"/>
    <property type="match status" value="1"/>
</dbReference>
<proteinExistence type="inferred from homology"/>
<keyword evidence="12" id="KW-0175">Coiled coil</keyword>